<evidence type="ECO:0000313" key="6">
    <source>
        <dbReference type="EMBL" id="WUV43879.1"/>
    </source>
</evidence>
<organism evidence="6 7">
    <name type="scientific">Nocardia vinacea</name>
    <dbReference type="NCBI Taxonomy" id="96468"/>
    <lineage>
        <taxon>Bacteria</taxon>
        <taxon>Bacillati</taxon>
        <taxon>Actinomycetota</taxon>
        <taxon>Actinomycetes</taxon>
        <taxon>Mycobacteriales</taxon>
        <taxon>Nocardiaceae</taxon>
        <taxon>Nocardia</taxon>
    </lineage>
</organism>
<evidence type="ECO:0000256" key="4">
    <source>
        <dbReference type="PROSITE-ProRule" id="PRU00335"/>
    </source>
</evidence>
<keyword evidence="1" id="KW-0805">Transcription regulation</keyword>
<feature type="DNA-binding region" description="H-T-H motif" evidence="4">
    <location>
        <begin position="35"/>
        <end position="54"/>
    </location>
</feature>
<evidence type="ECO:0000313" key="7">
    <source>
        <dbReference type="Proteomes" id="UP001432062"/>
    </source>
</evidence>
<dbReference type="PRINTS" id="PR00455">
    <property type="entry name" value="HTHTETR"/>
</dbReference>
<dbReference type="InterPro" id="IPR050109">
    <property type="entry name" value="HTH-type_TetR-like_transc_reg"/>
</dbReference>
<dbReference type="InterPro" id="IPR036271">
    <property type="entry name" value="Tet_transcr_reg_TetR-rel_C_sf"/>
</dbReference>
<evidence type="ECO:0000256" key="3">
    <source>
        <dbReference type="ARBA" id="ARBA00023163"/>
    </source>
</evidence>
<reference evidence="6" key="1">
    <citation type="submission" date="2022-10" db="EMBL/GenBank/DDBJ databases">
        <title>The complete genomes of actinobacterial strains from the NBC collection.</title>
        <authorList>
            <person name="Joergensen T.S."/>
            <person name="Alvarez Arevalo M."/>
            <person name="Sterndorff E.B."/>
            <person name="Faurdal D."/>
            <person name="Vuksanovic O."/>
            <person name="Mourched A.-S."/>
            <person name="Charusanti P."/>
            <person name="Shaw S."/>
            <person name="Blin K."/>
            <person name="Weber T."/>
        </authorList>
    </citation>
    <scope>NUCLEOTIDE SEQUENCE</scope>
    <source>
        <strain evidence="6">NBC_01482</strain>
    </source>
</reference>
<accession>A0ABZ1YQ67</accession>
<dbReference type="Gene3D" id="1.10.357.10">
    <property type="entry name" value="Tetracycline Repressor, domain 2"/>
    <property type="match status" value="1"/>
</dbReference>
<dbReference type="InterPro" id="IPR001647">
    <property type="entry name" value="HTH_TetR"/>
</dbReference>
<dbReference type="SUPFAM" id="SSF48498">
    <property type="entry name" value="Tetracyclin repressor-like, C-terminal domain"/>
    <property type="match status" value="1"/>
</dbReference>
<keyword evidence="3" id="KW-0804">Transcription</keyword>
<protein>
    <submittedName>
        <fullName evidence="6">TetR/AcrR family transcriptional regulator</fullName>
    </submittedName>
</protein>
<name>A0ABZ1YQ67_9NOCA</name>
<dbReference type="InterPro" id="IPR009057">
    <property type="entry name" value="Homeodomain-like_sf"/>
</dbReference>
<gene>
    <name evidence="6" type="ORF">OG563_32385</name>
</gene>
<proteinExistence type="predicted"/>
<dbReference type="RefSeq" id="WP_329406483.1">
    <property type="nucleotide sequence ID" value="NZ_CP109441.1"/>
</dbReference>
<evidence type="ECO:0000259" key="5">
    <source>
        <dbReference type="PROSITE" id="PS50977"/>
    </source>
</evidence>
<dbReference type="EMBL" id="CP109441">
    <property type="protein sequence ID" value="WUV43879.1"/>
    <property type="molecule type" value="Genomic_DNA"/>
</dbReference>
<dbReference type="Pfam" id="PF00440">
    <property type="entry name" value="TetR_N"/>
    <property type="match status" value="1"/>
</dbReference>
<dbReference type="PROSITE" id="PS50977">
    <property type="entry name" value="HTH_TETR_2"/>
    <property type="match status" value="1"/>
</dbReference>
<sequence length="197" mass="21719">MPDQPLEDPRKIRSRNRLLDAAAELLLSGGIEAVTIDAVTRASKVARTTLYRHFDSSTQLLAATFERLLMPPAATPTEGTLRTRLIELLHQQATFIDEVPLQLTMLAWLALSSAAANQDSAVAALRQHFLEQHRAPFDEILGNPDFAAQLGNLDLDLAPLQLVGPILTAKLVDLKRIEYSDCVRIVDDFLTARQASL</sequence>
<dbReference type="PANTHER" id="PTHR30055:SF234">
    <property type="entry name" value="HTH-TYPE TRANSCRIPTIONAL REGULATOR BETI"/>
    <property type="match status" value="1"/>
</dbReference>
<dbReference type="Proteomes" id="UP001432062">
    <property type="component" value="Chromosome"/>
</dbReference>
<dbReference type="SUPFAM" id="SSF46689">
    <property type="entry name" value="Homeodomain-like"/>
    <property type="match status" value="1"/>
</dbReference>
<evidence type="ECO:0000256" key="2">
    <source>
        <dbReference type="ARBA" id="ARBA00023125"/>
    </source>
</evidence>
<keyword evidence="7" id="KW-1185">Reference proteome</keyword>
<keyword evidence="2 4" id="KW-0238">DNA-binding</keyword>
<dbReference type="PANTHER" id="PTHR30055">
    <property type="entry name" value="HTH-TYPE TRANSCRIPTIONAL REGULATOR RUTR"/>
    <property type="match status" value="1"/>
</dbReference>
<feature type="domain" description="HTH tetR-type" evidence="5">
    <location>
        <begin position="12"/>
        <end position="72"/>
    </location>
</feature>
<dbReference type="Gene3D" id="1.10.10.60">
    <property type="entry name" value="Homeodomain-like"/>
    <property type="match status" value="1"/>
</dbReference>
<evidence type="ECO:0000256" key="1">
    <source>
        <dbReference type="ARBA" id="ARBA00023015"/>
    </source>
</evidence>